<dbReference type="STRING" id="90262.A0A1X2IB52"/>
<evidence type="ECO:0000259" key="1">
    <source>
        <dbReference type="Pfam" id="PF09994"/>
    </source>
</evidence>
<dbReference type="Pfam" id="PF09994">
    <property type="entry name" value="T6SS_Tle1-like_cat"/>
    <property type="match status" value="1"/>
</dbReference>
<dbReference type="InterPro" id="IPR029058">
    <property type="entry name" value="AB_hydrolase_fold"/>
</dbReference>
<feature type="domain" description="T6SS Phospholipase effector Tle1-like catalytic" evidence="1">
    <location>
        <begin position="13"/>
        <end position="289"/>
    </location>
</feature>
<dbReference type="EMBL" id="MCGE01000017">
    <property type="protein sequence ID" value="ORZ13160.1"/>
    <property type="molecule type" value="Genomic_DNA"/>
</dbReference>
<name>A0A1X2IB52_9FUNG</name>
<dbReference type="AlphaFoldDB" id="A0A1X2IB52"/>
<organism evidence="2 3">
    <name type="scientific">Absidia repens</name>
    <dbReference type="NCBI Taxonomy" id="90262"/>
    <lineage>
        <taxon>Eukaryota</taxon>
        <taxon>Fungi</taxon>
        <taxon>Fungi incertae sedis</taxon>
        <taxon>Mucoromycota</taxon>
        <taxon>Mucoromycotina</taxon>
        <taxon>Mucoromycetes</taxon>
        <taxon>Mucorales</taxon>
        <taxon>Cunninghamellaceae</taxon>
        <taxon>Absidia</taxon>
    </lineage>
</organism>
<sequence>MSETSPEEAVFRRRIILCMDGTWENPLSNTNVFRWFEHVNMSPHTFENEQWIQIPGYFKGVGLTDTGQEDPVGAAIGQGIDQQILDAYQFLGNTIHDYEKDEVWVIGFSRGAYAARSLVGMLYNVGMLGAHQMTPQNLISAYDFYRHRSLDTTPESPEAYKFRETYECQNPSIRFLGCFDTVGSLGIPRLPFYLGGSIFQQLFHQKYQFHDTNISPYVQSAFHAISIHEQRQWFRPVLMKYAEKPYCKQELTQIWFPGVHQDVGGGVDEHAPDTSHYVLPNKSLQWMMERGQERGMVFTKTIDDICHGGKFVLNDSYDSSIIYRLMARKDRVIDPRIFHDQGVHAIYESGDFSYITKEELASYPSRTLNRYLTYLKGQT</sequence>
<dbReference type="InterPro" id="IPR018712">
    <property type="entry name" value="Tle1-like_cat"/>
</dbReference>
<reference evidence="2 3" key="1">
    <citation type="submission" date="2016-07" db="EMBL/GenBank/DDBJ databases">
        <title>Pervasive Adenine N6-methylation of Active Genes in Fungi.</title>
        <authorList>
            <consortium name="DOE Joint Genome Institute"/>
            <person name="Mondo S.J."/>
            <person name="Dannebaum R.O."/>
            <person name="Kuo R.C."/>
            <person name="Labutti K."/>
            <person name="Haridas S."/>
            <person name="Kuo A."/>
            <person name="Salamov A."/>
            <person name="Ahrendt S.R."/>
            <person name="Lipzen A."/>
            <person name="Sullivan W."/>
            <person name="Andreopoulos W.B."/>
            <person name="Clum A."/>
            <person name="Lindquist E."/>
            <person name="Daum C."/>
            <person name="Ramamoorthy G.K."/>
            <person name="Gryganskyi A."/>
            <person name="Culley D."/>
            <person name="Magnuson J.K."/>
            <person name="James T.Y."/>
            <person name="O'Malley M.A."/>
            <person name="Stajich J.E."/>
            <person name="Spatafora J.W."/>
            <person name="Visel A."/>
            <person name="Grigoriev I.V."/>
        </authorList>
    </citation>
    <scope>NUCLEOTIDE SEQUENCE [LARGE SCALE GENOMIC DNA]</scope>
    <source>
        <strain evidence="2 3">NRRL 1336</strain>
    </source>
</reference>
<dbReference type="OrthoDB" id="59699at2759"/>
<dbReference type="PANTHER" id="PTHR33840:SF1">
    <property type="entry name" value="TLE1 PHOSPHOLIPASE DOMAIN-CONTAINING PROTEIN"/>
    <property type="match status" value="1"/>
</dbReference>
<dbReference type="PANTHER" id="PTHR33840">
    <property type="match status" value="1"/>
</dbReference>
<evidence type="ECO:0000313" key="2">
    <source>
        <dbReference type="EMBL" id="ORZ13160.1"/>
    </source>
</evidence>
<accession>A0A1X2IB52</accession>
<dbReference type="Proteomes" id="UP000193560">
    <property type="component" value="Unassembled WGS sequence"/>
</dbReference>
<gene>
    <name evidence="2" type="ORF">BCR42DRAFT_378374</name>
</gene>
<keyword evidence="3" id="KW-1185">Reference proteome</keyword>
<protein>
    <recommendedName>
        <fullName evidence="1">T6SS Phospholipase effector Tle1-like catalytic domain-containing protein</fullName>
    </recommendedName>
</protein>
<evidence type="ECO:0000313" key="3">
    <source>
        <dbReference type="Proteomes" id="UP000193560"/>
    </source>
</evidence>
<dbReference type="SUPFAM" id="SSF53474">
    <property type="entry name" value="alpha/beta-Hydrolases"/>
    <property type="match status" value="1"/>
</dbReference>
<comment type="caution">
    <text evidence="2">The sequence shown here is derived from an EMBL/GenBank/DDBJ whole genome shotgun (WGS) entry which is preliminary data.</text>
</comment>
<proteinExistence type="predicted"/>